<dbReference type="OrthoDB" id="6106106at2"/>
<dbReference type="eggNOG" id="ENOG5032RZ1">
    <property type="taxonomic scope" value="Bacteria"/>
</dbReference>
<proteinExistence type="predicted"/>
<sequence>MAKPNKKGPTQTVDIYCAKCKAPLYKYRKGGKGALVKCFIERIVEDHTNTPCTCPQCGQVFARETLIRGTPAYKMVGGKVVMK</sequence>
<gene>
    <name evidence="1" type="ORF">HR45_00610</name>
</gene>
<reference evidence="1 2" key="1">
    <citation type="submission" date="2014-06" db="EMBL/GenBank/DDBJ databases">
        <title>Shewanella sp. YQH10.</title>
        <authorList>
            <person name="Liu Y."/>
            <person name="Zeng R."/>
        </authorList>
    </citation>
    <scope>NUCLEOTIDE SEQUENCE [LARGE SCALE GENOMIC DNA]</scope>
    <source>
        <strain evidence="1 2">YQH10</strain>
    </source>
</reference>
<protein>
    <recommendedName>
        <fullName evidence="3">Zn-ribbon motif protein</fullName>
    </recommendedName>
</protein>
<organism evidence="1 2">
    <name type="scientific">Shewanella mangrovi</name>
    <dbReference type="NCBI Taxonomy" id="1515746"/>
    <lineage>
        <taxon>Bacteria</taxon>
        <taxon>Pseudomonadati</taxon>
        <taxon>Pseudomonadota</taxon>
        <taxon>Gammaproteobacteria</taxon>
        <taxon>Alteromonadales</taxon>
        <taxon>Shewanellaceae</taxon>
        <taxon>Shewanella</taxon>
    </lineage>
</organism>
<dbReference type="RefSeq" id="WP_037438676.1">
    <property type="nucleotide sequence ID" value="NZ_JPEO01000001.1"/>
</dbReference>
<dbReference type="AlphaFoldDB" id="A0A094JG92"/>
<evidence type="ECO:0000313" key="2">
    <source>
        <dbReference type="Proteomes" id="UP000029264"/>
    </source>
</evidence>
<name>A0A094JG92_9GAMM</name>
<keyword evidence="2" id="KW-1185">Reference proteome</keyword>
<evidence type="ECO:0008006" key="3">
    <source>
        <dbReference type="Google" id="ProtNLM"/>
    </source>
</evidence>
<evidence type="ECO:0000313" key="1">
    <source>
        <dbReference type="EMBL" id="KFZ38940.1"/>
    </source>
</evidence>
<dbReference type="STRING" id="1515746.HR45_00610"/>
<dbReference type="EMBL" id="JPEO01000001">
    <property type="protein sequence ID" value="KFZ38940.1"/>
    <property type="molecule type" value="Genomic_DNA"/>
</dbReference>
<dbReference type="Proteomes" id="UP000029264">
    <property type="component" value="Unassembled WGS sequence"/>
</dbReference>
<comment type="caution">
    <text evidence="1">The sequence shown here is derived from an EMBL/GenBank/DDBJ whole genome shotgun (WGS) entry which is preliminary data.</text>
</comment>
<accession>A0A094JG92</accession>